<comment type="pathway">
    <text evidence="15">Lipid metabolism; arachidonate metabolism.</text>
</comment>
<dbReference type="InterPro" id="IPR023352">
    <property type="entry name" value="MAPEG-like_dom_sf"/>
</dbReference>
<comment type="catalytic activity">
    <reaction evidence="17">
        <text>(5S)-hydroperoxy-(6E,8Z,11Z,14Z)-eicosatetraenoate + 2 glutathione = (5S)-hydroxy-(6E,8Z,11Z,14Z)-eicosatetraenoate + glutathione disulfide + H2O</text>
        <dbReference type="Rhea" id="RHEA:48620"/>
        <dbReference type="ChEBI" id="CHEBI:15377"/>
        <dbReference type="ChEBI" id="CHEBI:57450"/>
        <dbReference type="ChEBI" id="CHEBI:57925"/>
        <dbReference type="ChEBI" id="CHEBI:58297"/>
        <dbReference type="ChEBI" id="CHEBI:90632"/>
    </reaction>
    <physiologicalReaction direction="left-to-right" evidence="17">
        <dbReference type="Rhea" id="RHEA:48621"/>
    </physiologicalReaction>
</comment>
<evidence type="ECO:0000256" key="22">
    <source>
        <dbReference type="ARBA" id="ARBA00076908"/>
    </source>
</evidence>
<evidence type="ECO:0000256" key="12">
    <source>
        <dbReference type="ARBA" id="ARBA00023239"/>
    </source>
</evidence>
<keyword evidence="10 23" id="KW-0472">Membrane</keyword>
<protein>
    <recommendedName>
        <fullName evidence="20">Glutathione S-transferase 3, mitochondrial</fullName>
        <ecNumber evidence="16">4.4.1.20</ecNumber>
    </recommendedName>
    <alternativeName>
        <fullName evidence="21">Glutathione peroxidase MGST3</fullName>
    </alternativeName>
    <alternativeName>
        <fullName evidence="22">LTC4 synthase MGST3</fullName>
    </alternativeName>
</protein>
<evidence type="ECO:0000256" key="23">
    <source>
        <dbReference type="SAM" id="Phobius"/>
    </source>
</evidence>
<evidence type="ECO:0000313" key="25">
    <source>
        <dbReference type="Proteomes" id="UP000694415"/>
    </source>
</evidence>
<keyword evidence="25" id="KW-1185">Reference proteome</keyword>
<evidence type="ECO:0000256" key="11">
    <source>
        <dbReference type="ARBA" id="ARBA00023139"/>
    </source>
</evidence>
<evidence type="ECO:0000256" key="2">
    <source>
        <dbReference type="ARBA" id="ARBA00010459"/>
    </source>
</evidence>
<keyword evidence="3" id="KW-0808">Transferase</keyword>
<evidence type="ECO:0000256" key="14">
    <source>
        <dbReference type="ARBA" id="ARBA00037884"/>
    </source>
</evidence>
<evidence type="ECO:0000256" key="1">
    <source>
        <dbReference type="ARBA" id="ARBA00004374"/>
    </source>
</evidence>
<organism evidence="24 25">
    <name type="scientific">Mus spicilegus</name>
    <name type="common">Mound-building mouse</name>
    <dbReference type="NCBI Taxonomy" id="10103"/>
    <lineage>
        <taxon>Eukaryota</taxon>
        <taxon>Metazoa</taxon>
        <taxon>Chordata</taxon>
        <taxon>Craniata</taxon>
        <taxon>Vertebrata</taxon>
        <taxon>Euteleostomi</taxon>
        <taxon>Mammalia</taxon>
        <taxon>Eutheria</taxon>
        <taxon>Euarchontoglires</taxon>
        <taxon>Glires</taxon>
        <taxon>Rodentia</taxon>
        <taxon>Myomorpha</taxon>
        <taxon>Muroidea</taxon>
        <taxon>Muridae</taxon>
        <taxon>Murinae</taxon>
        <taxon>Mus</taxon>
        <taxon>Mus</taxon>
    </lineage>
</organism>
<evidence type="ECO:0000256" key="8">
    <source>
        <dbReference type="ARBA" id="ARBA00023098"/>
    </source>
</evidence>
<sequence length="131" mass="14222">MAVLSKEYGFMLLTGAASFDMVLHLAVNVGKACKKDKVEYPVTYSTDPESGHMFNCIQRAHQNVLEVHPPSLFFLTVGGVYYPCIASGLGLALILGRVLYTYGDPSKRYRGATGSILSTHSPPPKDARKGI</sequence>
<dbReference type="PANTHER" id="PTHR10250">
    <property type="entry name" value="MICROSOMAL GLUTATHIONE S-TRANSFERASE"/>
    <property type="match status" value="1"/>
</dbReference>
<comment type="catalytic activity">
    <reaction evidence="18">
        <text>leukotriene C4 = leukotriene A4 + glutathione</text>
        <dbReference type="Rhea" id="RHEA:17617"/>
        <dbReference type="ChEBI" id="CHEBI:57463"/>
        <dbReference type="ChEBI" id="CHEBI:57925"/>
        <dbReference type="ChEBI" id="CHEBI:57973"/>
        <dbReference type="EC" id="4.4.1.20"/>
    </reaction>
    <physiologicalReaction direction="right-to-left" evidence="18">
        <dbReference type="Rhea" id="RHEA:17619"/>
    </physiologicalReaction>
</comment>
<dbReference type="InterPro" id="IPR050997">
    <property type="entry name" value="MAPEG"/>
</dbReference>
<reference evidence="24" key="1">
    <citation type="submission" date="2025-08" db="UniProtKB">
        <authorList>
            <consortium name="Ensembl"/>
        </authorList>
    </citation>
    <scope>IDENTIFICATION</scope>
</reference>
<dbReference type="InterPro" id="IPR001129">
    <property type="entry name" value="Membr-assoc_MAPEG"/>
</dbReference>
<keyword evidence="4 23" id="KW-0812">Transmembrane</keyword>
<evidence type="ECO:0000256" key="15">
    <source>
        <dbReference type="ARBA" id="ARBA00037916"/>
    </source>
</evidence>
<comment type="similarity">
    <text evidence="2">Belongs to the MAPEG family.</text>
</comment>
<proteinExistence type="inferred from homology"/>
<evidence type="ECO:0000256" key="10">
    <source>
        <dbReference type="ARBA" id="ARBA00023136"/>
    </source>
</evidence>
<evidence type="ECO:0000256" key="20">
    <source>
        <dbReference type="ARBA" id="ARBA00069748"/>
    </source>
</evidence>
<dbReference type="GO" id="GO:0004602">
    <property type="term" value="F:glutathione peroxidase activity"/>
    <property type="evidence" value="ECO:0007669"/>
    <property type="project" value="TreeGrafter"/>
</dbReference>
<comment type="catalytic activity">
    <reaction evidence="19">
        <text>15-deoxy-Delta(12,14)-prostaglandin J2 + glutathione = 15-deoxy-Delta(12,14)-prostaglandin J2-S-(R)-glutathione</text>
        <dbReference type="Rhea" id="RHEA:75963"/>
        <dbReference type="ChEBI" id="CHEBI:57925"/>
        <dbReference type="ChEBI" id="CHEBI:85236"/>
        <dbReference type="ChEBI" id="CHEBI:194498"/>
    </reaction>
    <physiologicalReaction direction="left-to-right" evidence="19">
        <dbReference type="Rhea" id="RHEA:75964"/>
    </physiologicalReaction>
</comment>
<reference evidence="24" key="2">
    <citation type="submission" date="2025-09" db="UniProtKB">
        <authorList>
            <consortium name="Ensembl"/>
        </authorList>
    </citation>
    <scope>IDENTIFICATION</scope>
</reference>
<dbReference type="Pfam" id="PF01124">
    <property type="entry name" value="MAPEG"/>
    <property type="match status" value="1"/>
</dbReference>
<dbReference type="FunFam" id="1.20.120.550:FF:000004">
    <property type="entry name" value="Microsomal glutathione S-transferase 3"/>
    <property type="match status" value="1"/>
</dbReference>
<evidence type="ECO:0000256" key="5">
    <source>
        <dbReference type="ARBA" id="ARBA00022787"/>
    </source>
</evidence>
<dbReference type="GO" id="GO:0006629">
    <property type="term" value="P:lipid metabolic process"/>
    <property type="evidence" value="ECO:0007669"/>
    <property type="project" value="UniProtKB-KW"/>
</dbReference>
<dbReference type="GeneTree" id="ENSGT00390000008608"/>
<dbReference type="GO" id="GO:0005741">
    <property type="term" value="C:mitochondrial outer membrane"/>
    <property type="evidence" value="ECO:0007669"/>
    <property type="project" value="UniProtKB-SubCell"/>
</dbReference>
<evidence type="ECO:0000256" key="18">
    <source>
        <dbReference type="ARBA" id="ARBA00049298"/>
    </source>
</evidence>
<dbReference type="GO" id="GO:0004364">
    <property type="term" value="F:glutathione transferase activity"/>
    <property type="evidence" value="ECO:0007669"/>
    <property type="project" value="TreeGrafter"/>
</dbReference>
<dbReference type="Ensembl" id="ENSMSIT00000035883.1">
    <property type="protein sequence ID" value="ENSMSIP00000028461.1"/>
    <property type="gene ID" value="ENSMSIG00000023930.1"/>
</dbReference>
<accession>A0A8C6HYL3</accession>
<evidence type="ECO:0000256" key="3">
    <source>
        <dbReference type="ARBA" id="ARBA00022679"/>
    </source>
</evidence>
<evidence type="ECO:0000256" key="19">
    <source>
        <dbReference type="ARBA" id="ARBA00051411"/>
    </source>
</evidence>
<dbReference type="Proteomes" id="UP000694415">
    <property type="component" value="Unplaced"/>
</dbReference>
<keyword evidence="7" id="KW-0560">Oxidoreductase</keyword>
<dbReference type="AlphaFoldDB" id="A0A8C6HYL3"/>
<dbReference type="SUPFAM" id="SSF161084">
    <property type="entry name" value="MAPEG domain-like"/>
    <property type="match status" value="1"/>
</dbReference>
<evidence type="ECO:0000256" key="7">
    <source>
        <dbReference type="ARBA" id="ARBA00023002"/>
    </source>
</evidence>
<evidence type="ECO:0000256" key="6">
    <source>
        <dbReference type="ARBA" id="ARBA00022989"/>
    </source>
</evidence>
<evidence type="ECO:0000256" key="17">
    <source>
        <dbReference type="ARBA" id="ARBA00043664"/>
    </source>
</evidence>
<dbReference type="PANTHER" id="PTHR10250:SF26">
    <property type="entry name" value="GLUTATHIONE S-TRANSFERASE 3, MITOCHONDRIAL"/>
    <property type="match status" value="1"/>
</dbReference>
<keyword evidence="11" id="KW-0564">Palmitate</keyword>
<keyword evidence="13" id="KW-0449">Lipoprotein</keyword>
<evidence type="ECO:0000256" key="4">
    <source>
        <dbReference type="ARBA" id="ARBA00022692"/>
    </source>
</evidence>
<comment type="pathway">
    <text evidence="14">Lipid metabolism; leukotriene C4 biosynthesis.</text>
</comment>
<keyword evidence="6 23" id="KW-1133">Transmembrane helix</keyword>
<dbReference type="Gene3D" id="1.20.120.550">
    <property type="entry name" value="Membrane associated eicosanoid/glutathione metabolism-like domain"/>
    <property type="match status" value="1"/>
</dbReference>
<dbReference type="GO" id="GO:0005635">
    <property type="term" value="C:nuclear envelope"/>
    <property type="evidence" value="ECO:0007669"/>
    <property type="project" value="TreeGrafter"/>
</dbReference>
<name>A0A8C6HYL3_MUSSI</name>
<evidence type="ECO:0000256" key="13">
    <source>
        <dbReference type="ARBA" id="ARBA00023288"/>
    </source>
</evidence>
<dbReference type="GO" id="GO:0005783">
    <property type="term" value="C:endoplasmic reticulum"/>
    <property type="evidence" value="ECO:0007669"/>
    <property type="project" value="TreeGrafter"/>
</dbReference>
<keyword evidence="8" id="KW-0443">Lipid metabolism</keyword>
<evidence type="ECO:0000256" key="9">
    <source>
        <dbReference type="ARBA" id="ARBA00023128"/>
    </source>
</evidence>
<feature type="transmembrane region" description="Helical" evidence="23">
    <location>
        <begin position="80"/>
        <end position="100"/>
    </location>
</feature>
<dbReference type="EC" id="4.4.1.20" evidence="16"/>
<evidence type="ECO:0000256" key="16">
    <source>
        <dbReference type="ARBA" id="ARBA00039056"/>
    </source>
</evidence>
<keyword evidence="9" id="KW-0496">Mitochondrion</keyword>
<evidence type="ECO:0000313" key="24">
    <source>
        <dbReference type="Ensembl" id="ENSMSIP00000028461.1"/>
    </source>
</evidence>
<keyword evidence="12" id="KW-0456">Lyase</keyword>
<dbReference type="GO" id="GO:0004464">
    <property type="term" value="F:leukotriene-C4 synthase activity"/>
    <property type="evidence" value="ECO:0007669"/>
    <property type="project" value="UniProtKB-EC"/>
</dbReference>
<evidence type="ECO:0000256" key="21">
    <source>
        <dbReference type="ARBA" id="ARBA00075145"/>
    </source>
</evidence>
<comment type="subcellular location">
    <subcellularLocation>
        <location evidence="1">Mitochondrion outer membrane</location>
        <topology evidence="1">Multi-pass membrane protein</topology>
    </subcellularLocation>
</comment>
<dbReference type="GO" id="GO:0006691">
    <property type="term" value="P:leukotriene metabolic process"/>
    <property type="evidence" value="ECO:0007669"/>
    <property type="project" value="UniProtKB-ARBA"/>
</dbReference>
<keyword evidence="5" id="KW-1000">Mitochondrion outer membrane</keyword>